<organism evidence="1 2">
    <name type="scientific">Ancylostoma ceylanicum</name>
    <dbReference type="NCBI Taxonomy" id="53326"/>
    <lineage>
        <taxon>Eukaryota</taxon>
        <taxon>Metazoa</taxon>
        <taxon>Ecdysozoa</taxon>
        <taxon>Nematoda</taxon>
        <taxon>Chromadorea</taxon>
        <taxon>Rhabditida</taxon>
        <taxon>Rhabditina</taxon>
        <taxon>Rhabditomorpha</taxon>
        <taxon>Strongyloidea</taxon>
        <taxon>Ancylostomatidae</taxon>
        <taxon>Ancylostomatinae</taxon>
        <taxon>Ancylostoma</taxon>
    </lineage>
</organism>
<evidence type="ECO:0000313" key="1">
    <source>
        <dbReference type="EMBL" id="EYC13403.1"/>
    </source>
</evidence>
<reference evidence="2" key="1">
    <citation type="journal article" date="2015" name="Nat. Genet.">
        <title>The genome and transcriptome of the zoonotic hookworm Ancylostoma ceylanicum identify infection-specific gene families.</title>
        <authorList>
            <person name="Schwarz E.M."/>
            <person name="Hu Y."/>
            <person name="Antoshechkin I."/>
            <person name="Miller M.M."/>
            <person name="Sternberg P.W."/>
            <person name="Aroian R.V."/>
        </authorList>
    </citation>
    <scope>NUCLEOTIDE SEQUENCE</scope>
    <source>
        <strain evidence="2">HY135</strain>
    </source>
</reference>
<dbReference type="EMBL" id="JARK01001380">
    <property type="protein sequence ID" value="EYC13403.1"/>
    <property type="molecule type" value="Genomic_DNA"/>
</dbReference>
<comment type="caution">
    <text evidence="1">The sequence shown here is derived from an EMBL/GenBank/DDBJ whole genome shotgun (WGS) entry which is preliminary data.</text>
</comment>
<evidence type="ECO:0000313" key="2">
    <source>
        <dbReference type="Proteomes" id="UP000024635"/>
    </source>
</evidence>
<sequence length="86" mass="10423">MRSDASVYKINRWRRGLRLECAVRLYCKGITRPNLRYYNFTGPMRSTQRPTMKRKVQKHRIITNGGRVRLQTHTRRFRISQMVKKV</sequence>
<name>A0A016UFL2_9BILA</name>
<keyword evidence="2" id="KW-1185">Reference proteome</keyword>
<gene>
    <name evidence="1" type="primary">Acey_s0044.g972</name>
    <name evidence="1" type="ORF">Y032_0044g972</name>
</gene>
<dbReference type="AlphaFoldDB" id="A0A016UFL2"/>
<dbReference type="Proteomes" id="UP000024635">
    <property type="component" value="Unassembled WGS sequence"/>
</dbReference>
<protein>
    <submittedName>
        <fullName evidence="1">Uncharacterized protein</fullName>
    </submittedName>
</protein>
<accession>A0A016UFL2</accession>
<proteinExistence type="predicted"/>